<comment type="caution">
    <text evidence="2">The sequence shown here is derived from an EMBL/GenBank/DDBJ whole genome shotgun (WGS) entry which is preliminary data.</text>
</comment>
<dbReference type="AlphaFoldDB" id="A0A9P4LC57"/>
<dbReference type="EMBL" id="ML976615">
    <property type="protein sequence ID" value="KAF1848824.1"/>
    <property type="molecule type" value="Genomic_DNA"/>
</dbReference>
<gene>
    <name evidence="2" type="ORF">K460DRAFT_81257</name>
</gene>
<dbReference type="RefSeq" id="XP_040791387.1">
    <property type="nucleotide sequence ID" value="XM_040938710.1"/>
</dbReference>
<sequence length="260" mass="29729">MSSLIDLPAELLEQILSPLLIQDFSRLNRTCRVLHAFLSPRVYYTIDWFWEDDQPCPPLDLLLRTLVNNAWLASHIRVLKLRGNAIANDGRWEHSFSRDDCLASCAVERTRSIWAKGQRPKPSFLPTDMRTIKNLISAIDSFHAHQWNVEFDRGNIDVIVALVLMQSQCIEQLDLGIGFIQHAKFTPKVFRHQITTLKMARPYKNLHTVSLGLDGPSTPRGVWSNLDLFRIFFFLPSVVSVNTILTEPVVFAWPLPTATP</sequence>
<dbReference type="SUPFAM" id="SSF81383">
    <property type="entry name" value="F-box domain"/>
    <property type="match status" value="1"/>
</dbReference>
<dbReference type="GeneID" id="63855967"/>
<evidence type="ECO:0000313" key="3">
    <source>
        <dbReference type="Proteomes" id="UP000800039"/>
    </source>
</evidence>
<dbReference type="InterPro" id="IPR001810">
    <property type="entry name" value="F-box_dom"/>
</dbReference>
<keyword evidence="3" id="KW-1185">Reference proteome</keyword>
<feature type="domain" description="F-box" evidence="1">
    <location>
        <begin position="1"/>
        <end position="53"/>
    </location>
</feature>
<accession>A0A9P4LC57</accession>
<protein>
    <recommendedName>
        <fullName evidence="1">F-box domain-containing protein</fullName>
    </recommendedName>
</protein>
<organism evidence="2 3">
    <name type="scientific">Cucurbitaria berberidis CBS 394.84</name>
    <dbReference type="NCBI Taxonomy" id="1168544"/>
    <lineage>
        <taxon>Eukaryota</taxon>
        <taxon>Fungi</taxon>
        <taxon>Dikarya</taxon>
        <taxon>Ascomycota</taxon>
        <taxon>Pezizomycotina</taxon>
        <taxon>Dothideomycetes</taxon>
        <taxon>Pleosporomycetidae</taxon>
        <taxon>Pleosporales</taxon>
        <taxon>Pleosporineae</taxon>
        <taxon>Cucurbitariaceae</taxon>
        <taxon>Cucurbitaria</taxon>
    </lineage>
</organism>
<dbReference type="InterPro" id="IPR036047">
    <property type="entry name" value="F-box-like_dom_sf"/>
</dbReference>
<dbReference type="OrthoDB" id="3768645at2759"/>
<dbReference type="PROSITE" id="PS50181">
    <property type="entry name" value="FBOX"/>
    <property type="match status" value="1"/>
</dbReference>
<name>A0A9P4LC57_9PLEO</name>
<reference evidence="2" key="1">
    <citation type="submission" date="2020-01" db="EMBL/GenBank/DDBJ databases">
        <authorList>
            <consortium name="DOE Joint Genome Institute"/>
            <person name="Haridas S."/>
            <person name="Albert R."/>
            <person name="Binder M."/>
            <person name="Bloem J."/>
            <person name="Labutti K."/>
            <person name="Salamov A."/>
            <person name="Andreopoulos B."/>
            <person name="Baker S.E."/>
            <person name="Barry K."/>
            <person name="Bills G."/>
            <person name="Bluhm B.H."/>
            <person name="Cannon C."/>
            <person name="Castanera R."/>
            <person name="Culley D.E."/>
            <person name="Daum C."/>
            <person name="Ezra D."/>
            <person name="Gonzalez J.B."/>
            <person name="Henrissat B."/>
            <person name="Kuo A."/>
            <person name="Liang C."/>
            <person name="Lipzen A."/>
            <person name="Lutzoni F."/>
            <person name="Magnuson J."/>
            <person name="Mondo S."/>
            <person name="Nolan M."/>
            <person name="Ohm R."/>
            <person name="Pangilinan J."/>
            <person name="Park H.-J."/>
            <person name="Ramirez L."/>
            <person name="Alfaro M."/>
            <person name="Sun H."/>
            <person name="Tritt A."/>
            <person name="Yoshinaga Y."/>
            <person name="Zwiers L.-H."/>
            <person name="Turgeon B.G."/>
            <person name="Goodwin S.B."/>
            <person name="Spatafora J.W."/>
            <person name="Crous P.W."/>
            <person name="Grigoriev I.V."/>
        </authorList>
    </citation>
    <scope>NUCLEOTIDE SEQUENCE</scope>
    <source>
        <strain evidence="2">CBS 394.84</strain>
    </source>
</reference>
<proteinExistence type="predicted"/>
<dbReference type="Proteomes" id="UP000800039">
    <property type="component" value="Unassembled WGS sequence"/>
</dbReference>
<evidence type="ECO:0000313" key="2">
    <source>
        <dbReference type="EMBL" id="KAF1848824.1"/>
    </source>
</evidence>
<evidence type="ECO:0000259" key="1">
    <source>
        <dbReference type="PROSITE" id="PS50181"/>
    </source>
</evidence>